<keyword evidence="4" id="KW-1185">Reference proteome</keyword>
<keyword evidence="2" id="KW-1133">Transmembrane helix</keyword>
<evidence type="ECO:0008006" key="5">
    <source>
        <dbReference type="Google" id="ProtNLM"/>
    </source>
</evidence>
<dbReference type="GeneID" id="25477312"/>
<dbReference type="Proteomes" id="UP000030754">
    <property type="component" value="Unassembled WGS sequence"/>
</dbReference>
<protein>
    <recommendedName>
        <fullName evidence="5">Transmembrane protein</fullName>
    </recommendedName>
</protein>
<evidence type="ECO:0000313" key="4">
    <source>
        <dbReference type="Proteomes" id="UP000030754"/>
    </source>
</evidence>
<organism evidence="3 4">
    <name type="scientific">Eimeria necatrix</name>
    <dbReference type="NCBI Taxonomy" id="51315"/>
    <lineage>
        <taxon>Eukaryota</taxon>
        <taxon>Sar</taxon>
        <taxon>Alveolata</taxon>
        <taxon>Apicomplexa</taxon>
        <taxon>Conoidasida</taxon>
        <taxon>Coccidia</taxon>
        <taxon>Eucoccidiorida</taxon>
        <taxon>Eimeriorina</taxon>
        <taxon>Eimeriidae</taxon>
        <taxon>Eimeria</taxon>
    </lineage>
</organism>
<dbReference type="VEuPathDB" id="ToxoDB:ENH_00071800"/>
<dbReference type="EMBL" id="HG722931">
    <property type="protein sequence ID" value="CDJ64323.1"/>
    <property type="molecule type" value="Genomic_DNA"/>
</dbReference>
<feature type="region of interest" description="Disordered" evidence="1">
    <location>
        <begin position="315"/>
        <end position="347"/>
    </location>
</feature>
<feature type="transmembrane region" description="Helical" evidence="2">
    <location>
        <begin position="527"/>
        <end position="560"/>
    </location>
</feature>
<evidence type="ECO:0000256" key="1">
    <source>
        <dbReference type="SAM" id="MobiDB-lite"/>
    </source>
</evidence>
<name>U6MMM5_9EIME</name>
<evidence type="ECO:0000313" key="3">
    <source>
        <dbReference type="EMBL" id="CDJ64323.1"/>
    </source>
</evidence>
<keyword evidence="2" id="KW-0812">Transmembrane</keyword>
<sequence length="573" mass="62659">MRGCRYFDCFNLSSPEAKAGNAISTVCENLEEDTSRRNCSLYALIIAEQLRKVGECMSKTTPSDTEQRIECLKLYRLFLVHPFLRETVTGASAEGYKDAERWFNSLEFSSGPPDIPLIPGGDSLSQAFARLNWSAVGTADNQHILLVHLLKRSSLDLRSTRNGLKRVWNRMKRRQPTKADATRPEAVDLLTRGYELFVNIPPHADPVAVRLTTTMLADGVSCPAGSSPRIPEKIVLGGRKPVKTAQVIEAAILIAVERLFDASDCVSFDRNGNQADMTCRLLEKYDQYMQAGRPKATETGFSGRLQDIKILDLSSSPASGEETNISSSTGPSPPGMEALGRSSSSLNENEGMSALQEIQIVSQELREEQAEQLAERPLEESTGRTGRILMYTQNAAASAVAISRLSLKSSTVTMRIVTLCLRSSFFTRQAVRLLLAFMGRELVPQEGLSIFLRKTNHGKRYLGMYLKALVELSTGSKSFGKLSAAVAGTAADEERRVIRKQEQLQASFVQVAAEPANQGKTTLTLTVATAVLLTLLFVAFSATFSSVVVAMALLLVFLLLAKNLVNTFNALGS</sequence>
<proteinExistence type="predicted"/>
<accession>U6MMM5</accession>
<reference evidence="3" key="1">
    <citation type="submission" date="2013-10" db="EMBL/GenBank/DDBJ databases">
        <title>Genomic analysis of the causative agents of coccidiosis in chickens.</title>
        <authorList>
            <person name="Reid A.J."/>
            <person name="Blake D."/>
            <person name="Billington K."/>
            <person name="Browne H."/>
            <person name="Dunn M."/>
            <person name="Hung S."/>
            <person name="Kawahara F."/>
            <person name="Miranda-Saavedra D."/>
            <person name="Mourier T."/>
            <person name="Nagra H."/>
            <person name="Otto T.D."/>
            <person name="Rawlings N."/>
            <person name="Sanchez A."/>
            <person name="Sanders M."/>
            <person name="Subramaniam C."/>
            <person name="Tay Y."/>
            <person name="Dear P."/>
            <person name="Doerig C."/>
            <person name="Gruber A."/>
            <person name="Parkinson J."/>
            <person name="Shirley M."/>
            <person name="Wan K.L."/>
            <person name="Berriman M."/>
            <person name="Tomley F."/>
            <person name="Pain A."/>
        </authorList>
    </citation>
    <scope>NUCLEOTIDE SEQUENCE [LARGE SCALE GENOMIC DNA]</scope>
    <source>
        <strain evidence="3">Houghton</strain>
    </source>
</reference>
<dbReference type="OrthoDB" id="346293at2759"/>
<reference evidence="3" key="2">
    <citation type="submission" date="2013-10" db="EMBL/GenBank/DDBJ databases">
        <authorList>
            <person name="Aslett M."/>
        </authorList>
    </citation>
    <scope>NUCLEOTIDE SEQUENCE [LARGE SCALE GENOMIC DNA]</scope>
    <source>
        <strain evidence="3">Houghton</strain>
    </source>
</reference>
<dbReference type="AlphaFoldDB" id="U6MMM5"/>
<gene>
    <name evidence="3" type="ORF">ENH_00071800</name>
</gene>
<evidence type="ECO:0000256" key="2">
    <source>
        <dbReference type="SAM" id="Phobius"/>
    </source>
</evidence>
<feature type="compositionally biased region" description="Polar residues" evidence="1">
    <location>
        <begin position="315"/>
        <end position="330"/>
    </location>
</feature>
<keyword evidence="2" id="KW-0472">Membrane</keyword>
<dbReference type="RefSeq" id="XP_013432790.1">
    <property type="nucleotide sequence ID" value="XM_013577336.1"/>
</dbReference>